<dbReference type="InterPro" id="IPR037066">
    <property type="entry name" value="Plug_dom_sf"/>
</dbReference>
<dbReference type="SUPFAM" id="SSF49464">
    <property type="entry name" value="Carboxypeptidase regulatory domain-like"/>
    <property type="match status" value="1"/>
</dbReference>
<dbReference type="Gene3D" id="2.40.170.20">
    <property type="entry name" value="TonB-dependent receptor, beta-barrel domain"/>
    <property type="match status" value="1"/>
</dbReference>
<sequence>MKTYVLILLFILGITSSFSQNTQVISGTITEQFTLQPVPFAKVQVAGTEYRTVSDEAGYFELKQVPVGRINLQISATGYKSAYLSNLELLTGKQLVLTIELTEEITSLEEVTIVSDDKQYSFNEMIKVSRRQFSIEESKRYAGSLNDIQRMASSFAGITTANDQVNDIIVRGNTPSGMLFRLDGMNIPNPNHWSMPGSAGGTVSMLNNNVLRNSDFITGAFAAEYDAFSGVFDLRTRNGNYNKHEFLFQLGFNGLEAGAEGPVHRKSRTSYLFNYRKSLLEFLSLFMQFGTGTAVPKYQDFFFKINAPTQKAGTFSFIAMGGTSNIHFTPEEDKQNNYTYEDLKSGSNTGVIGVSHQISHTAKYTFNTSLMASGVLSKTTIDNTWIDPVSSDLVREPFANNKFLDSKLELNHYTHIKTNSKNYFKAGFYIDYFMGNYTQDVFLNKIPGTSKYWVRGIDYSGNYVQTNVYLNYLHKFNDRIELVSGVAYKYLTLTKRQVAEPKISASFKTGSRGAFSLGTGLYSKAPSLIHVNVVDVVYAPDGTIASSTRHNTGLDYMKSFHSVLGYDFFITPKLHIKTEVYYQRLYDVITANTATDSTSANNVYTSLNEFSFSFESMPTILGNNGKGENYGIELTVEQFLSKGFYFLVTASVFNSRYKSVDNAWRNTRFNSNLVTNALAGKEFILRPKFKLLLDVKLNYMKGNRYIPLLEQQSIASNEAVYDYTQAYEHRLPDFFRMDFRLGFKFEGKKITQEAAFEAQNLTNRRNIYMQQYNPNTGSVETLYQNGILPMGLYRIYF</sequence>
<comment type="subcellular location">
    <subcellularLocation>
        <location evidence="1">Cell outer membrane</location>
    </subcellularLocation>
</comment>
<dbReference type="Gene3D" id="2.170.130.10">
    <property type="entry name" value="TonB-dependent receptor, plug domain"/>
    <property type="match status" value="1"/>
</dbReference>
<dbReference type="Pfam" id="PF13715">
    <property type="entry name" value="CarbopepD_reg_2"/>
    <property type="match status" value="1"/>
</dbReference>
<keyword evidence="4" id="KW-0732">Signal</keyword>
<dbReference type="EMBL" id="JACVEL010000001">
    <property type="protein sequence ID" value="MBC9811323.1"/>
    <property type="molecule type" value="Genomic_DNA"/>
</dbReference>
<feature type="signal peptide" evidence="4">
    <location>
        <begin position="1"/>
        <end position="19"/>
    </location>
</feature>
<keyword evidence="6" id="KW-1185">Reference proteome</keyword>
<evidence type="ECO:0000256" key="4">
    <source>
        <dbReference type="SAM" id="SignalP"/>
    </source>
</evidence>
<keyword evidence="5" id="KW-0675">Receptor</keyword>
<name>A0A8J6P9V6_9FLAO</name>
<evidence type="ECO:0000313" key="5">
    <source>
        <dbReference type="EMBL" id="MBC9811323.1"/>
    </source>
</evidence>
<evidence type="ECO:0000256" key="2">
    <source>
        <dbReference type="ARBA" id="ARBA00023136"/>
    </source>
</evidence>
<keyword evidence="3" id="KW-0998">Cell outer membrane</keyword>
<dbReference type="Gene3D" id="2.60.40.1120">
    <property type="entry name" value="Carboxypeptidase-like, regulatory domain"/>
    <property type="match status" value="1"/>
</dbReference>
<evidence type="ECO:0000256" key="1">
    <source>
        <dbReference type="ARBA" id="ARBA00004442"/>
    </source>
</evidence>
<gene>
    <name evidence="5" type="ORF">H9Y05_02435</name>
</gene>
<reference evidence="5" key="1">
    <citation type="submission" date="2020-09" db="EMBL/GenBank/DDBJ databases">
        <title>Taishania pollutisoli gen. nov., sp. nov., Isolated from Tetrabromobisphenol A-Contaminated Soil.</title>
        <authorList>
            <person name="Chen Q."/>
        </authorList>
    </citation>
    <scope>NUCLEOTIDE SEQUENCE</scope>
    <source>
        <strain evidence="5">CZZ-1</strain>
    </source>
</reference>
<protein>
    <submittedName>
        <fullName evidence="5">TonB-dependent receptor</fullName>
    </submittedName>
</protein>
<dbReference type="InterPro" id="IPR036942">
    <property type="entry name" value="Beta-barrel_TonB_sf"/>
</dbReference>
<organism evidence="5 6">
    <name type="scientific">Taishania pollutisoli</name>
    <dbReference type="NCBI Taxonomy" id="2766479"/>
    <lineage>
        <taxon>Bacteria</taxon>
        <taxon>Pseudomonadati</taxon>
        <taxon>Bacteroidota</taxon>
        <taxon>Flavobacteriia</taxon>
        <taxon>Flavobacteriales</taxon>
        <taxon>Crocinitomicaceae</taxon>
        <taxon>Taishania</taxon>
    </lineage>
</organism>
<dbReference type="SUPFAM" id="SSF56935">
    <property type="entry name" value="Porins"/>
    <property type="match status" value="1"/>
</dbReference>
<accession>A0A8J6P9V6</accession>
<proteinExistence type="predicted"/>
<keyword evidence="2" id="KW-0472">Membrane</keyword>
<feature type="chain" id="PRO_5035276216" evidence="4">
    <location>
        <begin position="20"/>
        <end position="797"/>
    </location>
</feature>
<comment type="caution">
    <text evidence="5">The sequence shown here is derived from an EMBL/GenBank/DDBJ whole genome shotgun (WGS) entry which is preliminary data.</text>
</comment>
<dbReference type="GO" id="GO:0009279">
    <property type="term" value="C:cell outer membrane"/>
    <property type="evidence" value="ECO:0007669"/>
    <property type="project" value="UniProtKB-SubCell"/>
</dbReference>
<dbReference type="AlphaFoldDB" id="A0A8J6P9V6"/>
<evidence type="ECO:0000256" key="3">
    <source>
        <dbReference type="ARBA" id="ARBA00023237"/>
    </source>
</evidence>
<dbReference type="RefSeq" id="WP_216713396.1">
    <property type="nucleotide sequence ID" value="NZ_JACVEL010000001.1"/>
</dbReference>
<dbReference type="InterPro" id="IPR008969">
    <property type="entry name" value="CarboxyPept-like_regulatory"/>
</dbReference>
<evidence type="ECO:0000313" key="6">
    <source>
        <dbReference type="Proteomes" id="UP000652681"/>
    </source>
</evidence>
<dbReference type="Proteomes" id="UP000652681">
    <property type="component" value="Unassembled WGS sequence"/>
</dbReference>